<evidence type="ECO:0000313" key="1">
    <source>
        <dbReference type="Proteomes" id="UP000887576"/>
    </source>
</evidence>
<proteinExistence type="predicted"/>
<dbReference type="Proteomes" id="UP000887576">
    <property type="component" value="Unplaced"/>
</dbReference>
<protein>
    <submittedName>
        <fullName evidence="2">Peptidase M12B domain-containing protein</fullName>
    </submittedName>
</protein>
<organism evidence="1 2">
    <name type="scientific">Panagrolaimus sp. JU765</name>
    <dbReference type="NCBI Taxonomy" id="591449"/>
    <lineage>
        <taxon>Eukaryota</taxon>
        <taxon>Metazoa</taxon>
        <taxon>Ecdysozoa</taxon>
        <taxon>Nematoda</taxon>
        <taxon>Chromadorea</taxon>
        <taxon>Rhabditida</taxon>
        <taxon>Tylenchina</taxon>
        <taxon>Panagrolaimomorpha</taxon>
        <taxon>Panagrolaimoidea</taxon>
        <taxon>Panagrolaimidae</taxon>
        <taxon>Panagrolaimus</taxon>
    </lineage>
</organism>
<name>A0AC34QVW8_9BILA</name>
<sequence length="351" mass="40147">MFFFLIFVLKFQLIFSFSFETAKNLHLFGFQNELSESELSFVELPRIRSKRFVDDFATIHFPVLLENETIVFQLKHKVLALDHVDSDECVLQGQSIRPNNSFSIALTGCGKDTQGLILTDKHFYVIRPSNFFNLINVTSDRSHVIQKRSTNQEVYSKCGVDHSDDPHPEDLIHHHISEEFAAVHKYSDLNIELGLFVDDAMWNFFIRFYGDDAEKQIKRFVIAAVNNIDILFSRSTMDPKVHLRITHFEIMKTSPMAMSRHHHNSGDVTKLLETFCTFQAGLNPVDDKDPKHWDHALLLTGYDIYRGNEKTVAGFAPVKGMCVDLKSCTVNEGLDFGTVFVIAHEMGHSLG</sequence>
<evidence type="ECO:0000313" key="2">
    <source>
        <dbReference type="WBParaSite" id="JU765_v2.g19866.t1"/>
    </source>
</evidence>
<accession>A0AC34QVW8</accession>
<reference evidence="2" key="1">
    <citation type="submission" date="2022-11" db="UniProtKB">
        <authorList>
            <consortium name="WormBaseParasite"/>
        </authorList>
    </citation>
    <scope>IDENTIFICATION</scope>
</reference>
<dbReference type="WBParaSite" id="JU765_v2.g19866.t1">
    <property type="protein sequence ID" value="JU765_v2.g19866.t1"/>
    <property type="gene ID" value="JU765_v2.g19866"/>
</dbReference>